<reference evidence="2 3" key="1">
    <citation type="journal article" date="2015" name="Genome Biol. Evol.">
        <title>Comparative Genomics of a Bacterivorous Green Alga Reveals Evolutionary Causalities and Consequences of Phago-Mixotrophic Mode of Nutrition.</title>
        <authorList>
            <person name="Burns J.A."/>
            <person name="Paasch A."/>
            <person name="Narechania A."/>
            <person name="Kim E."/>
        </authorList>
    </citation>
    <scope>NUCLEOTIDE SEQUENCE [LARGE SCALE GENOMIC DNA]</scope>
    <source>
        <strain evidence="2 3">PLY_AMNH</strain>
    </source>
</reference>
<accession>A0AAE0ESE7</accession>
<organism evidence="2 3">
    <name type="scientific">Cymbomonas tetramitiformis</name>
    <dbReference type="NCBI Taxonomy" id="36881"/>
    <lineage>
        <taxon>Eukaryota</taxon>
        <taxon>Viridiplantae</taxon>
        <taxon>Chlorophyta</taxon>
        <taxon>Pyramimonadophyceae</taxon>
        <taxon>Pyramimonadales</taxon>
        <taxon>Pyramimonadaceae</taxon>
        <taxon>Cymbomonas</taxon>
    </lineage>
</organism>
<dbReference type="EMBL" id="LGRX02034695">
    <property type="protein sequence ID" value="KAK3237145.1"/>
    <property type="molecule type" value="Genomic_DNA"/>
</dbReference>
<feature type="region of interest" description="Disordered" evidence="1">
    <location>
        <begin position="1"/>
        <end position="46"/>
    </location>
</feature>
<comment type="caution">
    <text evidence="2">The sequence shown here is derived from an EMBL/GenBank/DDBJ whole genome shotgun (WGS) entry which is preliminary data.</text>
</comment>
<dbReference type="Proteomes" id="UP001190700">
    <property type="component" value="Unassembled WGS sequence"/>
</dbReference>
<evidence type="ECO:0000313" key="2">
    <source>
        <dbReference type="EMBL" id="KAK3237145.1"/>
    </source>
</evidence>
<sequence length="198" mass="22490">GETKDENQRPSVLGQNLGRFLEEIDDEERAPTPSAPRAADAEDAGETKQAAGKIFMPFMVAKANMTLRKKVKASRILDGQPSLREISSPRPYAWQKSWDELMKKIILTDAKALENGLSSKSPLQELFLSWTDGDKKTMTCAEFVKKIREEGRIDEVDDTKLTKWYREHAISENSLNFEGFERLAMKRLRNTGKRAIVD</sequence>
<feature type="non-terminal residue" evidence="2">
    <location>
        <position position="1"/>
    </location>
</feature>
<gene>
    <name evidence="2" type="ORF">CYMTET_52760</name>
</gene>
<proteinExistence type="predicted"/>
<protein>
    <submittedName>
        <fullName evidence="2">Uncharacterized protein</fullName>
    </submittedName>
</protein>
<evidence type="ECO:0000313" key="3">
    <source>
        <dbReference type="Proteomes" id="UP001190700"/>
    </source>
</evidence>
<name>A0AAE0ESE7_9CHLO</name>
<evidence type="ECO:0000256" key="1">
    <source>
        <dbReference type="SAM" id="MobiDB-lite"/>
    </source>
</evidence>
<keyword evidence="3" id="KW-1185">Reference proteome</keyword>
<dbReference type="AlphaFoldDB" id="A0AAE0ESE7"/>